<accession>A0A7W8X7L4</accession>
<dbReference type="InterPro" id="IPR009097">
    <property type="entry name" value="Cyclic_Pdiesterase"/>
</dbReference>
<dbReference type="GO" id="GO:0008664">
    <property type="term" value="F:RNA 2',3'-cyclic 3'-phosphodiesterase activity"/>
    <property type="evidence" value="ECO:0007669"/>
    <property type="project" value="InterPro"/>
</dbReference>
<keyword evidence="3" id="KW-1185">Reference proteome</keyword>
<dbReference type="AlphaFoldDB" id="A0A7W8X7L4"/>
<evidence type="ECO:0000313" key="3">
    <source>
        <dbReference type="Proteomes" id="UP000585507"/>
    </source>
</evidence>
<dbReference type="PANTHER" id="PTHR35561:SF1">
    <property type="entry name" value="RNA 2',3'-CYCLIC PHOSPHODIESTERASE"/>
    <property type="match status" value="1"/>
</dbReference>
<dbReference type="GO" id="GO:0004113">
    <property type="term" value="F:2',3'-cyclic-nucleotide 3'-phosphodiesterase activity"/>
    <property type="evidence" value="ECO:0007669"/>
    <property type="project" value="InterPro"/>
</dbReference>
<dbReference type="PANTHER" id="PTHR35561">
    <property type="entry name" value="RNA 2',3'-CYCLIC PHOSPHODIESTERASE"/>
    <property type="match status" value="1"/>
</dbReference>
<dbReference type="SUPFAM" id="SSF55144">
    <property type="entry name" value="LigT-like"/>
    <property type="match status" value="1"/>
</dbReference>
<dbReference type="Gene3D" id="3.90.1140.10">
    <property type="entry name" value="Cyclic phosphodiesterase"/>
    <property type="match status" value="1"/>
</dbReference>
<dbReference type="EMBL" id="JACHBK010000001">
    <property type="protein sequence ID" value="MBB5533568.1"/>
    <property type="molecule type" value="Genomic_DNA"/>
</dbReference>
<protein>
    <submittedName>
        <fullName evidence="2">2'-5' RNA ligase</fullName>
        <ecNumber evidence="2">6.5.1.-</ecNumber>
    </submittedName>
</protein>
<sequence>MRRDQKSFAYANGGKARKFDDAGKSNLLLAIVPERDVALKAAEIGRAVSQRHGLSTGSRPHDLMHVSLNAVGKYADFPDDIAFAVSAAMATVKAAPFEVTFDRVMHVASANAVVLGNAVRSEEIMDLHVQLAKEMWAVGLTFSYNPRFMPHMTLLDDAAPVAEHRLVEPVSWIAREFVLIRSVTGKSDYDFIDRWPLLD</sequence>
<dbReference type="RefSeq" id="WP_162709228.1">
    <property type="nucleotide sequence ID" value="NZ_JACHBK010000001.1"/>
</dbReference>
<dbReference type="Pfam" id="PF13563">
    <property type="entry name" value="2_5_RNA_ligase2"/>
    <property type="match status" value="1"/>
</dbReference>
<name>A0A7W8X7L4_9HYPH</name>
<keyword evidence="1" id="KW-0378">Hydrolase</keyword>
<reference evidence="2 3" key="1">
    <citation type="submission" date="2020-08" db="EMBL/GenBank/DDBJ databases">
        <title>Genomic Encyclopedia of Type Strains, Phase IV (KMG-V): Genome sequencing to study the core and pangenomes of soil and plant-associated prokaryotes.</title>
        <authorList>
            <person name="Whitman W."/>
        </authorList>
    </citation>
    <scope>NUCLEOTIDE SEQUENCE [LARGE SCALE GENOMIC DNA]</scope>
    <source>
        <strain evidence="2 3">SEMIA 4084</strain>
    </source>
</reference>
<evidence type="ECO:0000313" key="2">
    <source>
        <dbReference type="EMBL" id="MBB5533568.1"/>
    </source>
</evidence>
<comment type="caution">
    <text evidence="2">The sequence shown here is derived from an EMBL/GenBank/DDBJ whole genome shotgun (WGS) entry which is preliminary data.</text>
</comment>
<evidence type="ECO:0000256" key="1">
    <source>
        <dbReference type="ARBA" id="ARBA00022801"/>
    </source>
</evidence>
<organism evidence="2 3">
    <name type="scientific">Rhizobium giardinii</name>
    <dbReference type="NCBI Taxonomy" id="56731"/>
    <lineage>
        <taxon>Bacteria</taxon>
        <taxon>Pseudomonadati</taxon>
        <taxon>Pseudomonadota</taxon>
        <taxon>Alphaproteobacteria</taxon>
        <taxon>Hyphomicrobiales</taxon>
        <taxon>Rhizobiaceae</taxon>
        <taxon>Rhizobium/Agrobacterium group</taxon>
        <taxon>Rhizobium</taxon>
    </lineage>
</organism>
<gene>
    <name evidence="2" type="ORF">GGD55_000229</name>
</gene>
<dbReference type="GO" id="GO:0016874">
    <property type="term" value="F:ligase activity"/>
    <property type="evidence" value="ECO:0007669"/>
    <property type="project" value="UniProtKB-KW"/>
</dbReference>
<keyword evidence="2" id="KW-0436">Ligase</keyword>
<dbReference type="EC" id="6.5.1.-" evidence="2"/>
<dbReference type="Proteomes" id="UP000585507">
    <property type="component" value="Unassembled WGS sequence"/>
</dbReference>
<proteinExistence type="predicted"/>
<dbReference type="InterPro" id="IPR004175">
    <property type="entry name" value="RNA_CPDase"/>
</dbReference>